<name>W0RTU8_9BACT</name>
<organism evidence="2 3">
    <name type="scientific">Gemmatirosa kalamazoonensis</name>
    <dbReference type="NCBI Taxonomy" id="861299"/>
    <lineage>
        <taxon>Bacteria</taxon>
        <taxon>Pseudomonadati</taxon>
        <taxon>Gemmatimonadota</taxon>
        <taxon>Gemmatimonadia</taxon>
        <taxon>Gemmatimonadales</taxon>
        <taxon>Gemmatimonadaceae</taxon>
        <taxon>Gemmatirosa</taxon>
    </lineage>
</organism>
<gene>
    <name evidence="2" type="ORF">J421_6175</name>
</gene>
<geneLocation type="plasmid" evidence="2 3">
    <name>2</name>
</geneLocation>
<dbReference type="Proteomes" id="UP000019151">
    <property type="component" value="Plasmid 2"/>
</dbReference>
<dbReference type="EMBL" id="CP007130">
    <property type="protein sequence ID" value="AHG93710.1"/>
    <property type="molecule type" value="Genomic_DNA"/>
</dbReference>
<sequence length="196" mass="21144">MMEDTLQHGRAHPAGQSEPRAPEGTPSRRAAAGAARDPKPRSSPRRESRTLAVAREAFVAAIARDTPGTDRPRFVKVIDALIAWSVARSTALRFRTDEKRNDVLAFELAETGEVFWSALAVRGASPTLEVHMPAGRERSAEDRRTVMETLNAHSRGVLVEGDRLRIGFGALKNDGARAAVLDAMQKLLVKGASGAA</sequence>
<dbReference type="RefSeq" id="WP_148306653.1">
    <property type="nucleotide sequence ID" value="NZ_CP007130.1"/>
</dbReference>
<feature type="compositionally biased region" description="Basic and acidic residues" evidence="1">
    <location>
        <begin position="36"/>
        <end position="49"/>
    </location>
</feature>
<evidence type="ECO:0000256" key="1">
    <source>
        <dbReference type="SAM" id="MobiDB-lite"/>
    </source>
</evidence>
<dbReference type="InParanoid" id="W0RTU8"/>
<evidence type="ECO:0000313" key="3">
    <source>
        <dbReference type="Proteomes" id="UP000019151"/>
    </source>
</evidence>
<dbReference type="AlphaFoldDB" id="W0RTU8"/>
<dbReference type="KEGG" id="gba:J421_6175"/>
<keyword evidence="3" id="KW-1185">Reference proteome</keyword>
<accession>W0RTU8</accession>
<keyword evidence="2" id="KW-0614">Plasmid</keyword>
<dbReference type="HOGENOM" id="CLU_1388489_0_0_0"/>
<proteinExistence type="predicted"/>
<feature type="region of interest" description="Disordered" evidence="1">
    <location>
        <begin position="1"/>
        <end position="50"/>
    </location>
</feature>
<evidence type="ECO:0000313" key="2">
    <source>
        <dbReference type="EMBL" id="AHG93710.1"/>
    </source>
</evidence>
<reference evidence="2 3" key="1">
    <citation type="journal article" date="2014" name="Genome Announc.">
        <title>Genome Sequence and Methylome of Soil Bacterium Gemmatirosa kalamazoonensis KBS708T, a Member of the Rarely Cultivated Gemmatimonadetes Phylum.</title>
        <authorList>
            <person name="Debruyn J.M."/>
            <person name="Radosevich M."/>
            <person name="Wommack K.E."/>
            <person name="Polson S.W."/>
            <person name="Hauser L.J."/>
            <person name="Fawaz M.N."/>
            <person name="Korlach J."/>
            <person name="Tsai Y.C."/>
        </authorList>
    </citation>
    <scope>NUCLEOTIDE SEQUENCE [LARGE SCALE GENOMIC DNA]</scope>
    <source>
        <strain evidence="2 3">KBS708</strain>
        <plasmid evidence="3">Plasmid 2</plasmid>
    </source>
</reference>
<protein>
    <submittedName>
        <fullName evidence="2">Uncharacterized protein</fullName>
    </submittedName>
</protein>